<comment type="caution">
    <text evidence="3">The sequence shown here is derived from an EMBL/GenBank/DDBJ whole genome shotgun (WGS) entry which is preliminary data.</text>
</comment>
<dbReference type="Pfam" id="PF13676">
    <property type="entry name" value="TIR_2"/>
    <property type="match status" value="1"/>
</dbReference>
<protein>
    <recommendedName>
        <fullName evidence="2">TIR domain-containing protein</fullName>
    </recommendedName>
</protein>
<dbReference type="Gene3D" id="3.40.50.10140">
    <property type="entry name" value="Toll/interleukin-1 receptor homology (TIR) domain"/>
    <property type="match status" value="1"/>
</dbReference>
<accession>A0A814M5K6</accession>
<evidence type="ECO:0000313" key="4">
    <source>
        <dbReference type="EMBL" id="CAF3840871.1"/>
    </source>
</evidence>
<keyword evidence="5" id="KW-1185">Reference proteome</keyword>
<dbReference type="SUPFAM" id="SSF52949">
    <property type="entry name" value="Macro domain-like"/>
    <property type="match status" value="1"/>
</dbReference>
<dbReference type="GO" id="GO:0007165">
    <property type="term" value="P:signal transduction"/>
    <property type="evidence" value="ECO:0007669"/>
    <property type="project" value="InterPro"/>
</dbReference>
<dbReference type="OrthoDB" id="10032901at2759"/>
<proteinExistence type="predicted"/>
<evidence type="ECO:0000256" key="1">
    <source>
        <dbReference type="SAM" id="MobiDB-lite"/>
    </source>
</evidence>
<name>A0A814M5K6_9BILA</name>
<dbReference type="Gene3D" id="3.40.220.10">
    <property type="entry name" value="Leucine Aminopeptidase, subunit E, domain 1"/>
    <property type="match status" value="1"/>
</dbReference>
<dbReference type="InterPro" id="IPR043472">
    <property type="entry name" value="Macro_dom-like"/>
</dbReference>
<organism evidence="3 5">
    <name type="scientific">Didymodactylos carnosus</name>
    <dbReference type="NCBI Taxonomy" id="1234261"/>
    <lineage>
        <taxon>Eukaryota</taxon>
        <taxon>Metazoa</taxon>
        <taxon>Spiralia</taxon>
        <taxon>Gnathifera</taxon>
        <taxon>Rotifera</taxon>
        <taxon>Eurotatoria</taxon>
        <taxon>Bdelloidea</taxon>
        <taxon>Philodinida</taxon>
        <taxon>Philodinidae</taxon>
        <taxon>Didymodactylos</taxon>
    </lineage>
</organism>
<dbReference type="Proteomes" id="UP000663829">
    <property type="component" value="Unassembled WGS sequence"/>
</dbReference>
<gene>
    <name evidence="3" type="ORF">GPM918_LOCUS17426</name>
    <name evidence="4" type="ORF">SRO942_LOCUS17427</name>
</gene>
<dbReference type="InterPro" id="IPR000157">
    <property type="entry name" value="TIR_dom"/>
</dbReference>
<dbReference type="EMBL" id="CAJNOQ010004789">
    <property type="protein sequence ID" value="CAF1074059.1"/>
    <property type="molecule type" value="Genomic_DNA"/>
</dbReference>
<evidence type="ECO:0000313" key="5">
    <source>
        <dbReference type="Proteomes" id="UP000663829"/>
    </source>
</evidence>
<evidence type="ECO:0000313" key="3">
    <source>
        <dbReference type="EMBL" id="CAF1074059.1"/>
    </source>
</evidence>
<dbReference type="InterPro" id="IPR035897">
    <property type="entry name" value="Toll_tir_struct_dom_sf"/>
</dbReference>
<feature type="region of interest" description="Disordered" evidence="1">
    <location>
        <begin position="777"/>
        <end position="798"/>
    </location>
</feature>
<dbReference type="EMBL" id="CAJOBC010004790">
    <property type="protein sequence ID" value="CAF3840871.1"/>
    <property type="molecule type" value="Genomic_DNA"/>
</dbReference>
<dbReference type="Proteomes" id="UP000681722">
    <property type="component" value="Unassembled WGS sequence"/>
</dbReference>
<reference evidence="3" key="1">
    <citation type="submission" date="2021-02" db="EMBL/GenBank/DDBJ databases">
        <authorList>
            <person name="Nowell W R."/>
        </authorList>
    </citation>
    <scope>NUCLEOTIDE SEQUENCE</scope>
</reference>
<dbReference type="AlphaFoldDB" id="A0A814M5K6"/>
<dbReference type="SUPFAM" id="SSF52200">
    <property type="entry name" value="Toll/Interleukin receptor TIR domain"/>
    <property type="match status" value="1"/>
</dbReference>
<feature type="domain" description="TIR" evidence="2">
    <location>
        <begin position="644"/>
        <end position="724"/>
    </location>
</feature>
<sequence>MTEEKEHLSKLRSLSPPLPSPLLNGYFIVGEHIRIQFFKISNFCLELQKYLQTVNPSVQIEIKKKSVDDGYTIQISTTSQQDIDYVHNQIENLLASIKTKVFDNEKVQAYLRNHSSAVNIISRIIDHKKEFIICEIMDVQKLKIHYFKYKMAPFKINDIDEFINKNIIEDTINVLLGRQQTQKFFNELKTKIDAEQHKADSMISISMIPVNNDITKARGTQKQQQIRIFGYYKRVNELKKQFQNLCDKHQLTITKINMSQPQVDYLLYTCSKALKEIQKQFKADHVDLRISTREFLAPSYLKDKIQLRIKDLLSSLKTKEFKTIKLFHSMIEKECEQLKNIAHQNNCHISKYDLETKLKTFTISKATSQNTVTPKSILEQSDLLYRSTDIVKKVMLANGSINVSIGDIADEKVDTIIIPSTSNGLRENIIERAGIDIKSLKYNQNQQKATVTLIETNSGKLPSKTILFSNWTPSGTYISSDDILRKSIQVFISKSTQYAITHLQSKSIAFAVPEVYEKEEVVAEMMLMEAKHQIAKSSSLTVLFVLSPDQYILQKTFSGQLDTMQTNVEFDWSTANRCVLPQKLDNNQLELWGPPSVLEQVKQKYQLMDTLLKQLIQVQQTPRPSSAARLRPSASTATTKCYNITLSSCPQDQIICQRLADRLMDEGFSVLIDLSDEEASSQIDKSDCVIMCLSENYQENDLCEKKAKYANDIRKKLIAVKIESYNTSIRGWLHDFMIGKLCYHLFGSESYFNLEYDKLLSKVLQYTRPGYVTLLQQTGNRTDDSQASDDQQIERKRKRAYEKRVQKLMEKGKISEDDIRNATEKIQIVINEKQAEAEETASEVHKRYQKDANYSARRKRTYKQENVEIQYSLDTFLLCYKRWLKKIPNVTKQNIPPFTLTGDINDAIFPLPDDIRENPEAFARQYFKRSSPFGFGHNYFCSNALLWINNGPFGKIPTKNLQLTNCTFGIPSSQTHEANNYYLSLSKRMGFGMIITSSDRHQSNYPYNGPSIEIDDVITETEAPDNDLKVRRRDGTTRYFAKNDPRKQQQISECVRNFMQQKNRNMLEFDKLKHIKTFEELKIYIKIHGSDQRLQKRSK</sequence>
<evidence type="ECO:0000259" key="2">
    <source>
        <dbReference type="Pfam" id="PF13676"/>
    </source>
</evidence>